<dbReference type="EMBL" id="AP019536">
    <property type="protein sequence ID" value="BBI99376.1"/>
    <property type="molecule type" value="Genomic_DNA"/>
</dbReference>
<dbReference type="Proteomes" id="UP001319121">
    <property type="component" value="Chromosome"/>
</dbReference>
<feature type="compositionally biased region" description="Polar residues" evidence="1">
    <location>
        <begin position="1"/>
        <end position="11"/>
    </location>
</feature>
<dbReference type="GO" id="GO:0009399">
    <property type="term" value="P:nitrogen fixation"/>
    <property type="evidence" value="ECO:0007669"/>
    <property type="project" value="InterPro"/>
</dbReference>
<gene>
    <name evidence="2" type="ORF">FGKAn22_10690</name>
</gene>
<proteinExistence type="predicted"/>
<sequence>MQTENHSTSSAKADGERDKEIGFVGVPTTSGAPAIPLPKSARLPINRCNLPAAILGSLTFQHAPVALELDGVKELHRGLFELLDKLDDVKERAHAFMLHMNASFFLGQPEQAGFTADSTLDRSRADYLRMVRGWAFDADGREGAVMKGWVESRFGLLQRYHGGPIRDFSDDTYRRYLEMRSAGLYGTNALEAQLDLLYTYCQYELARSHPGKMHLTLYRGVNRMDDHETLAQLDGKRRVVLLNSLSSFTANKERADEFGDYLLTAEVPLSKIAYYTRLLPDMLRGEEEYAVIGGLYEVGMAAY</sequence>
<dbReference type="GO" id="GO:0030701">
    <property type="term" value="F:NAD+-dinitrogen-reductase ADP-D-ribosyltransferase activity"/>
    <property type="evidence" value="ECO:0007669"/>
    <property type="project" value="InterPro"/>
</dbReference>
<reference evidence="2 3" key="1">
    <citation type="submission" date="2019-03" db="EMBL/GenBank/DDBJ databases">
        <title>Complete genome sequence of Ferrigenium kumadai strain An22, a microaerophilic iron-oxidizing bacterium isolated from a paddy field soil.</title>
        <authorList>
            <person name="Watanabe T."/>
            <person name="Asakawa S."/>
        </authorList>
    </citation>
    <scope>NUCLEOTIDE SEQUENCE [LARGE SCALE GENOMIC DNA]</scope>
    <source>
        <strain evidence="2 3">An22</strain>
    </source>
</reference>
<keyword evidence="3" id="KW-1185">Reference proteome</keyword>
<dbReference type="InterPro" id="IPR009953">
    <property type="entry name" value="DRA_trans"/>
</dbReference>
<dbReference type="AlphaFoldDB" id="A0AAN1SZ86"/>
<protein>
    <submittedName>
        <fullName evidence="2">NAD(+)--dinitrogen-reductase ADP-D-ribosyltransferase</fullName>
    </submittedName>
</protein>
<dbReference type="Pfam" id="PF07357">
    <property type="entry name" value="DRAT"/>
    <property type="match status" value="1"/>
</dbReference>
<dbReference type="KEGG" id="fku:FGKAn22_10690"/>
<evidence type="ECO:0000256" key="1">
    <source>
        <dbReference type="SAM" id="MobiDB-lite"/>
    </source>
</evidence>
<feature type="region of interest" description="Disordered" evidence="1">
    <location>
        <begin position="1"/>
        <end position="25"/>
    </location>
</feature>
<name>A0AAN1SZ86_9PROT</name>
<organism evidence="2 3">
    <name type="scientific">Ferrigenium kumadai</name>
    <dbReference type="NCBI Taxonomy" id="1682490"/>
    <lineage>
        <taxon>Bacteria</taxon>
        <taxon>Pseudomonadati</taxon>
        <taxon>Pseudomonadota</taxon>
        <taxon>Betaproteobacteria</taxon>
        <taxon>Nitrosomonadales</taxon>
        <taxon>Gallionellaceae</taxon>
        <taxon>Ferrigenium</taxon>
    </lineage>
</organism>
<evidence type="ECO:0000313" key="2">
    <source>
        <dbReference type="EMBL" id="BBI99376.1"/>
    </source>
</evidence>
<evidence type="ECO:0000313" key="3">
    <source>
        <dbReference type="Proteomes" id="UP001319121"/>
    </source>
</evidence>
<accession>A0AAN1SZ86</accession>